<feature type="region of interest" description="Disordered" evidence="2">
    <location>
        <begin position="1685"/>
        <end position="1712"/>
    </location>
</feature>
<feature type="compositionally biased region" description="Basic and acidic residues" evidence="2">
    <location>
        <begin position="801"/>
        <end position="810"/>
    </location>
</feature>
<feature type="compositionally biased region" description="Basic and acidic residues" evidence="2">
    <location>
        <begin position="476"/>
        <end position="495"/>
    </location>
</feature>
<feature type="region of interest" description="Disordered" evidence="2">
    <location>
        <begin position="916"/>
        <end position="938"/>
    </location>
</feature>
<feature type="region of interest" description="Disordered" evidence="2">
    <location>
        <begin position="775"/>
        <end position="818"/>
    </location>
</feature>
<feature type="compositionally biased region" description="Polar residues" evidence="2">
    <location>
        <begin position="1012"/>
        <end position="1024"/>
    </location>
</feature>
<feature type="region of interest" description="Disordered" evidence="2">
    <location>
        <begin position="1548"/>
        <end position="1570"/>
    </location>
</feature>
<dbReference type="InterPro" id="IPR016024">
    <property type="entry name" value="ARM-type_fold"/>
</dbReference>
<feature type="region of interest" description="Disordered" evidence="2">
    <location>
        <begin position="1321"/>
        <end position="1355"/>
    </location>
</feature>
<dbReference type="Proteomes" id="UP000291343">
    <property type="component" value="Unassembled WGS sequence"/>
</dbReference>
<feature type="region of interest" description="Disordered" evidence="2">
    <location>
        <begin position="1462"/>
        <end position="1490"/>
    </location>
</feature>
<feature type="region of interest" description="Disordered" evidence="2">
    <location>
        <begin position="869"/>
        <end position="903"/>
    </location>
</feature>
<feature type="region of interest" description="Disordered" evidence="2">
    <location>
        <begin position="1074"/>
        <end position="1136"/>
    </location>
</feature>
<feature type="compositionally biased region" description="Polar residues" evidence="2">
    <location>
        <begin position="1982"/>
        <end position="1992"/>
    </location>
</feature>
<keyword evidence="1" id="KW-0175">Coiled coil</keyword>
<dbReference type="EMBL" id="QKKF02029694">
    <property type="protein sequence ID" value="RZF35056.1"/>
    <property type="molecule type" value="Genomic_DNA"/>
</dbReference>
<feature type="compositionally biased region" description="Polar residues" evidence="2">
    <location>
        <begin position="1089"/>
        <end position="1110"/>
    </location>
</feature>
<feature type="region of interest" description="Disordered" evidence="2">
    <location>
        <begin position="1952"/>
        <end position="1992"/>
    </location>
</feature>
<feature type="compositionally biased region" description="Polar residues" evidence="2">
    <location>
        <begin position="705"/>
        <end position="759"/>
    </location>
</feature>
<feature type="compositionally biased region" description="Basic and acidic residues" evidence="2">
    <location>
        <begin position="1471"/>
        <end position="1483"/>
    </location>
</feature>
<organism evidence="3 4">
    <name type="scientific">Laodelphax striatellus</name>
    <name type="common">Small brown planthopper</name>
    <name type="synonym">Delphax striatella</name>
    <dbReference type="NCBI Taxonomy" id="195883"/>
    <lineage>
        <taxon>Eukaryota</taxon>
        <taxon>Metazoa</taxon>
        <taxon>Ecdysozoa</taxon>
        <taxon>Arthropoda</taxon>
        <taxon>Hexapoda</taxon>
        <taxon>Insecta</taxon>
        <taxon>Pterygota</taxon>
        <taxon>Neoptera</taxon>
        <taxon>Paraneoptera</taxon>
        <taxon>Hemiptera</taxon>
        <taxon>Auchenorrhyncha</taxon>
        <taxon>Fulgoroidea</taxon>
        <taxon>Delphacidae</taxon>
        <taxon>Criomorphinae</taxon>
        <taxon>Laodelphax</taxon>
    </lineage>
</organism>
<feature type="compositionally biased region" description="Basic residues" evidence="2">
    <location>
        <begin position="1032"/>
        <end position="1044"/>
    </location>
</feature>
<protein>
    <submittedName>
        <fullName evidence="3">Uncharacterized protein</fullName>
    </submittedName>
</protein>
<feature type="compositionally biased region" description="Low complexity" evidence="2">
    <location>
        <begin position="1077"/>
        <end position="1088"/>
    </location>
</feature>
<feature type="compositionally biased region" description="Basic and acidic residues" evidence="2">
    <location>
        <begin position="1114"/>
        <end position="1125"/>
    </location>
</feature>
<feature type="region of interest" description="Disordered" evidence="2">
    <location>
        <begin position="455"/>
        <end position="497"/>
    </location>
</feature>
<name>A0A482WP48_LAOST</name>
<proteinExistence type="predicted"/>
<feature type="region of interest" description="Disordered" evidence="2">
    <location>
        <begin position="1780"/>
        <end position="1821"/>
    </location>
</feature>
<accession>A0A482WP48</accession>
<feature type="region of interest" description="Disordered" evidence="2">
    <location>
        <begin position="2104"/>
        <end position="2128"/>
    </location>
</feature>
<feature type="region of interest" description="Disordered" evidence="2">
    <location>
        <begin position="1425"/>
        <end position="1445"/>
    </location>
</feature>
<evidence type="ECO:0000313" key="3">
    <source>
        <dbReference type="EMBL" id="RZF35056.1"/>
    </source>
</evidence>
<sequence>MNKHPLIGIVQKLEDRAANTMPNLQEALSEKDAVIAKLTSELKSKTYFLSRYEYISRSLNANVGDITDFFVRYQRRTGQQLLRGSLATNESLKKRCETANALVKKLETEVYEKENIRLRDEMFIKQYKEIIEERETELENARNDLHKQKIANLALERKFKELLRSSRRLGKIIEKHGIPLSKLDTVALNKIQQQSKSKDKVSETCNLEEDCIDDVELKILKNQETQTNELIQYSPILKDYRKLAAYTEGLGILSPSLTNDSGVGLSPGLSLSGLSPVSLDLNDSCTRFKESLQTYGPQDQETVPVNVDPDKDLGLTEENYVDNAPSSPATSVFDPEPINHDLLMHDSDFDDGISNEYLDEMLNDASEKFTMPVLNELNLSTESSIGVSNADVNEDHKKEVENNESLKHNDLLSQETLYQDNKKVEIRKYRDYIEVVIHSEEPELLDEQNRKCTDESSCIQSNESEYNENKLSGASEMHDVVVPKTEDVSREEPDKSIPVGGELEKVIQICEKSNFDTVPTASPMIERKLVVNNEISQVDDINVCGEMKTDNKETGIIPTEIVDESNILSVTSMGTGFEEMSSLQNNSGISFCNDHSYAALQLCDGEDNKCKILITNEQSSETEIVEADEIEQGTKICETLIRDDEKGQLSAISNSLSERAVDNVIEGKFEPVDSETTKLVCSKQDSTAPSCVSLVSVEEKVESTINSQSNLANEGEMQSISEDASQSQSKCTDSNNSGLESNKNARSPTASFLPQSNNELVKRREPLAKSIFDLVDDSDRDSNSPVNVLSPRKGLAFDDDSNSRDLEQRSTHTTGDATQFKIPEISKQVLDSNNTSKDEISKAYRKIEVVEDKVLDKIMRKMQMKSIFKGPAISPIPPSPKSSKQEPSIQRELSMLSSDEDKNSADQLRYVGNSTKSVQKAGKLSPTKKDDYRGVHGVPHLTKDENVVKAPRRVTGDQLHNAGSNLTPEFKFKKPISVVSLNELSTGISIHSEKATKRSEDVIKASPGCSEPNHSIGGNSSSQTRPHEKSHFPKHRDSKQVKKNGKQEHLVSFKTENSVDDGFKSSTLKLWPESQTSKSFNNSSEPSSLGNPNCSLVDQNTSNKTSSTDNIIVEDIKPTPEHSQDDNSTSSSESGPIECDFEKVLAKIRQECYVPECIDKMPDSDSASDVLVLSDVLEVDSAQVKDFNSPLSPDGVENTAVFNSPLSPDCVENTAVFNSPLSPDCVENTAVFNSPLSPDGVEHTAVFNSPLSPDVTEHTEEFTSSSQSCEMEYRVGQMCEDETGILSTNAINQHGDDLKEEVLTPTKNSTLLEGNPIVNTESETSYTSNKECTNENNKMTTKTSESAESNKVSPNRSISIHGIEKCIESLPVSNNLRELDESNLKDLLPNEPNEGKQNFNSNLPVDDFQQRTFAKSIGTSPVSIQHSDGFKGFDSNGQVNRDQSSNGIAQCSSEFVPVDGFEHCPSNSTENRIESPTDSKNLSDSDEPAFKGWAPNQLVKEMEAIQTNDGEQQTIKNRHIKKKETISYPLRRSERILKLLENGIHSPPEKYCLKRNQSSSSKPKTSEKLNAANKLSPAKVSENKVSNRVKNFILKMEETSKYTNTRSRSLPTSFYSIITRSRSRQMNSPAKKRCYCCDTIATEGISKESSPLKRRSRSLLTLNCSSSQTVRTEVSSRLRNGKKLKNENVCGRSPRRRSHPFYESNRKSRRQMTIDKMRTSSHFKDSNQTSPLNSNFSNDLNNDAFKNQNSKEISPLTGNMIIDNCQDIVDDNHDKSDGVLPIDCQEDSKDENDQIPSRNDSEMRSVEAAMPSNCPDSDTRTTVCRKEDPAIAIEQPKCLRRSPRSSTRIASQNSNFRHNLRTDPVPNVMNESAEVQKPTIEKICKIKLTDLNYNLRIDSVPSVTDERANDVSYCVKNSEEVSPSTVSMMVDNCEDIVDDDTDDVLLIDCQEDSKDENQVPVSTNDEIQSRNDAEMTSGEEASMQSNYRDSDIPTTVCRNEGKRHISAITIEQPKSLRRSLRTSTRIASQDSDFRFLRIDPVPVIYYSSVDESDVQKPEIGMECPSHNSATDLNLKIDSDVTDENAASPKPSIETVPAFNFYSEVSETTPSEQSSKRRSVSPDIDAKRRKISEDAVAHCPEPMPSECHPPMDPNDCEKIHALNFIEEEEVRMLPCDNVITMAYHYHRRNLFKNGKIDNSSPDESQSEKGFEEHNQLAEEVFIRVAKSRLEEEEEEEDEEKCLEEKEDTVEYWTSEVLEACLEKLKDIPNNVISDLIIDTLYHDEEAPDTDAAAPLSDLQKKVITIAYELCSGRPQFFNALLMSFRDILLLNTFEYVDCYCRFVRFLTLLCRALHKVEEMRWFVYDALYLKIKSGLPMAYTALIMWPSILPMASPIETACPLALCISYVLRTNSIHDRLRKLYKVDKINHMLNKYYGYTEIDSNAVFNHIMESIHMNIDGALEALVLLCKRIGPKWTLTHVVDSLTPILNEWKMNKNNGEGVALVIRVLSYVLRPFLQGTHSAKVNGLIREIGTFLFDPEADDRIQTVAAESLCRLSKGNMPLCTELLIKWKPPRGKVSLQLIKQMRAFIARRKPAFWLSEMTKNNLIKSQGDTSL</sequence>
<feature type="compositionally biased region" description="Basic and acidic residues" evidence="2">
    <location>
        <begin position="992"/>
        <end position="1003"/>
    </location>
</feature>
<evidence type="ECO:0000256" key="1">
    <source>
        <dbReference type="SAM" id="Coils"/>
    </source>
</evidence>
<evidence type="ECO:0000313" key="4">
    <source>
        <dbReference type="Proteomes" id="UP000291343"/>
    </source>
</evidence>
<dbReference type="InParanoid" id="A0A482WP48"/>
<feature type="region of interest" description="Disordered" evidence="2">
    <location>
        <begin position="705"/>
        <end position="760"/>
    </location>
</feature>
<feature type="compositionally biased region" description="Polar residues" evidence="2">
    <location>
        <begin position="455"/>
        <end position="472"/>
    </location>
</feature>
<feature type="region of interest" description="Disordered" evidence="2">
    <location>
        <begin position="992"/>
        <end position="1055"/>
    </location>
</feature>
<feature type="compositionally biased region" description="Low complexity" evidence="2">
    <location>
        <begin position="881"/>
        <end position="890"/>
    </location>
</feature>
<dbReference type="SUPFAM" id="SSF48371">
    <property type="entry name" value="ARM repeat"/>
    <property type="match status" value="1"/>
</dbReference>
<feature type="coiled-coil region" evidence="1">
    <location>
        <begin position="89"/>
        <end position="158"/>
    </location>
</feature>
<reference evidence="3 4" key="1">
    <citation type="journal article" date="2017" name="Gigascience">
        <title>Genome sequence of the small brown planthopper, Laodelphax striatellus.</title>
        <authorList>
            <person name="Zhu J."/>
            <person name="Jiang F."/>
            <person name="Wang X."/>
            <person name="Yang P."/>
            <person name="Bao Y."/>
            <person name="Zhao W."/>
            <person name="Wang W."/>
            <person name="Lu H."/>
            <person name="Wang Q."/>
            <person name="Cui N."/>
            <person name="Li J."/>
            <person name="Chen X."/>
            <person name="Luo L."/>
            <person name="Yu J."/>
            <person name="Kang L."/>
            <person name="Cui F."/>
        </authorList>
    </citation>
    <scope>NUCLEOTIDE SEQUENCE [LARGE SCALE GENOMIC DNA]</scope>
    <source>
        <strain evidence="3">Lst14</strain>
    </source>
</reference>
<dbReference type="OrthoDB" id="6368736at2759"/>
<dbReference type="STRING" id="195883.A0A482WP48"/>
<comment type="caution">
    <text evidence="3">The sequence shown here is derived from an EMBL/GenBank/DDBJ whole genome shotgun (WGS) entry which is preliminary data.</text>
</comment>
<keyword evidence="4" id="KW-1185">Reference proteome</keyword>
<gene>
    <name evidence="3" type="ORF">LSTR_LSTR009648</name>
</gene>
<feature type="compositionally biased region" description="Polar residues" evidence="2">
    <location>
        <begin position="1435"/>
        <end position="1445"/>
    </location>
</feature>
<evidence type="ECO:0000256" key="2">
    <source>
        <dbReference type="SAM" id="MobiDB-lite"/>
    </source>
</evidence>